<dbReference type="InterPro" id="IPR005162">
    <property type="entry name" value="Retrotrans_gag_dom"/>
</dbReference>
<dbReference type="PANTHER" id="PTHR33223:SF6">
    <property type="entry name" value="CCHC-TYPE DOMAIN-CONTAINING PROTEIN"/>
    <property type="match status" value="1"/>
</dbReference>
<evidence type="ECO:0000256" key="1">
    <source>
        <dbReference type="SAM" id="MobiDB-lite"/>
    </source>
</evidence>
<feature type="domain" description="Retrotransposon gag" evidence="2">
    <location>
        <begin position="144"/>
        <end position="237"/>
    </location>
</feature>
<evidence type="ECO:0000313" key="4">
    <source>
        <dbReference type="Proteomes" id="UP001187192"/>
    </source>
</evidence>
<name>A0AA88E679_FICCA</name>
<feature type="compositionally biased region" description="Basic residues" evidence="1">
    <location>
        <begin position="11"/>
        <end position="21"/>
    </location>
</feature>
<organism evidence="3 4">
    <name type="scientific">Ficus carica</name>
    <name type="common">Common fig</name>
    <dbReference type="NCBI Taxonomy" id="3494"/>
    <lineage>
        <taxon>Eukaryota</taxon>
        <taxon>Viridiplantae</taxon>
        <taxon>Streptophyta</taxon>
        <taxon>Embryophyta</taxon>
        <taxon>Tracheophyta</taxon>
        <taxon>Spermatophyta</taxon>
        <taxon>Magnoliopsida</taxon>
        <taxon>eudicotyledons</taxon>
        <taxon>Gunneridae</taxon>
        <taxon>Pentapetalae</taxon>
        <taxon>rosids</taxon>
        <taxon>fabids</taxon>
        <taxon>Rosales</taxon>
        <taxon>Moraceae</taxon>
        <taxon>Ficeae</taxon>
        <taxon>Ficus</taxon>
    </lineage>
</organism>
<feature type="region of interest" description="Disordered" evidence="1">
    <location>
        <begin position="1"/>
        <end position="101"/>
    </location>
</feature>
<reference evidence="3" key="1">
    <citation type="submission" date="2023-07" db="EMBL/GenBank/DDBJ databases">
        <title>draft genome sequence of fig (Ficus carica).</title>
        <authorList>
            <person name="Takahashi T."/>
            <person name="Nishimura K."/>
        </authorList>
    </citation>
    <scope>NUCLEOTIDE SEQUENCE</scope>
</reference>
<protein>
    <recommendedName>
        <fullName evidence="2">Retrotransposon gag domain-containing protein</fullName>
    </recommendedName>
</protein>
<accession>A0AA88E679</accession>
<sequence>MTWFHSTPGRSSRRNQLRRRTPTPQHDTYDDDDDDDSTSVVQSDQSPNDTELDRPANDDDDEDDLFSSVSERNNVVRKETVASNSSCSASNTSPHLSQPASSYMNIAPFPTFRGGSDECPFAHLSRFAKVCRANNVSSVDMMARIFPVTLEDEAALWYDLNVEPYELAWQEIKSSFSHAYGKIEVANQLRSQLMMINQGNEEPVRSYFLRLQWILRKWPEHGLSDDLLKGLFVDGLRSDFQKWMAPQKPCSLNEALRLAFCFEQVKSVRGVRRNAAEKCGFCEGLHEERACEVRGRMRELWLRSKDEGKGMLVGLERNLSGKSEGVKELGKSVSIGKNSGVEDGKEEGELGLGLKKRSQCQCGKHQCWKKNLERNNSTISGSFKAE</sequence>
<gene>
    <name evidence="3" type="ORF">TIFTF001_037899</name>
</gene>
<dbReference type="Pfam" id="PF03732">
    <property type="entry name" value="Retrotrans_gag"/>
    <property type="match status" value="1"/>
</dbReference>
<comment type="caution">
    <text evidence="3">The sequence shown here is derived from an EMBL/GenBank/DDBJ whole genome shotgun (WGS) entry which is preliminary data.</text>
</comment>
<keyword evidence="4" id="KW-1185">Reference proteome</keyword>
<evidence type="ECO:0000313" key="3">
    <source>
        <dbReference type="EMBL" id="GMN68852.1"/>
    </source>
</evidence>
<proteinExistence type="predicted"/>
<dbReference type="AlphaFoldDB" id="A0AA88E679"/>
<feature type="compositionally biased region" description="Low complexity" evidence="1">
    <location>
        <begin position="82"/>
        <end position="93"/>
    </location>
</feature>
<evidence type="ECO:0000259" key="2">
    <source>
        <dbReference type="Pfam" id="PF03732"/>
    </source>
</evidence>
<dbReference type="Proteomes" id="UP001187192">
    <property type="component" value="Unassembled WGS sequence"/>
</dbReference>
<dbReference type="PANTHER" id="PTHR33223">
    <property type="entry name" value="CCHC-TYPE DOMAIN-CONTAINING PROTEIN"/>
    <property type="match status" value="1"/>
</dbReference>
<dbReference type="EMBL" id="BTGU01000711">
    <property type="protein sequence ID" value="GMN68852.1"/>
    <property type="molecule type" value="Genomic_DNA"/>
</dbReference>